<dbReference type="GO" id="GO:0006388">
    <property type="term" value="P:tRNA splicing, via endonucleolytic cleavage and ligation"/>
    <property type="evidence" value="ECO:0007669"/>
    <property type="project" value="TreeGrafter"/>
</dbReference>
<dbReference type="OrthoDB" id="419694at2759"/>
<dbReference type="AlphaFoldDB" id="A0A9P3HKV8"/>
<dbReference type="InterPro" id="IPR002745">
    <property type="entry name" value="Ptrans_KptA/Tpt1"/>
</dbReference>
<evidence type="ECO:0000313" key="9">
    <source>
        <dbReference type="Proteomes" id="UP000827284"/>
    </source>
</evidence>
<evidence type="ECO:0000256" key="2">
    <source>
        <dbReference type="ARBA" id="ARBA00009836"/>
    </source>
</evidence>
<comment type="function">
    <text evidence="1">Catalyzes the last step of tRNA splicing, the transfer of the splice junction 2'-phosphate from ligated tRNA to NAD to produce ADP-ribose 1''-2'' cyclic phosphate.</text>
</comment>
<protein>
    <recommendedName>
        <fullName evidence="3">2'-phosphotransferase</fullName>
        <ecNumber evidence="3">2.7.1.160</ecNumber>
    </recommendedName>
</protein>
<keyword evidence="5" id="KW-0520">NAD</keyword>
<sequence length="249" mass="26395">MSTASQPGNQTSSQSSPGASGNNSSNRGQGGARGGRGGGRPRGADSPTVRLSKALSWLLRHNAAAQGVAIRPDGYVLIKDVLAHSKFKGYSIPQIMEVVDTNDKKRFQVLSDEQGNPEWIRAVQGHSLQTVTDPGLEPLDASLIPDAVHGTMFSKWPLIGAQGLNKMGRNHIHMAIGLLGTEGVISGMRGSCNLYIHIDTAKAIADGYKFYKAANNVILSDGKNGEGIIPPEYFSKVVRSNGEVILPAP</sequence>
<dbReference type="EMBL" id="BQFW01000015">
    <property type="protein sequence ID" value="GJJ78664.1"/>
    <property type="molecule type" value="Genomic_DNA"/>
</dbReference>
<keyword evidence="9" id="KW-1185">Reference proteome</keyword>
<dbReference type="InterPro" id="IPR042080">
    <property type="entry name" value="RNA_2'-PTrans_N"/>
</dbReference>
<evidence type="ECO:0000256" key="7">
    <source>
        <dbReference type="SAM" id="MobiDB-lite"/>
    </source>
</evidence>
<proteinExistence type="inferred from homology"/>
<comment type="catalytic activity">
    <reaction evidence="6">
        <text>2'-phospho-[ligated tRNA] + NAD(+) = mature tRNA + ADP-alpha-D-ribose 1'',2''-cyclic phosphate + nicotinamide</text>
        <dbReference type="Rhea" id="RHEA:23324"/>
        <dbReference type="Rhea" id="RHEA-COMP:11106"/>
        <dbReference type="Rhea" id="RHEA-COMP:11107"/>
        <dbReference type="ChEBI" id="CHEBI:17154"/>
        <dbReference type="ChEBI" id="CHEBI:57540"/>
        <dbReference type="ChEBI" id="CHEBI:76596"/>
        <dbReference type="ChEBI" id="CHEBI:82883"/>
        <dbReference type="ChEBI" id="CHEBI:85027"/>
        <dbReference type="EC" id="2.7.1.160"/>
    </reaction>
</comment>
<dbReference type="Gene3D" id="1.10.10.970">
    <property type="entry name" value="RNA 2'-phosphotransferase, Tpt1/KptA family, N-terminal domain"/>
    <property type="match status" value="1"/>
</dbReference>
<evidence type="ECO:0000313" key="8">
    <source>
        <dbReference type="EMBL" id="GJJ78664.1"/>
    </source>
</evidence>
<dbReference type="Pfam" id="PF01885">
    <property type="entry name" value="PTS_2-RNA"/>
    <property type="match status" value="1"/>
</dbReference>
<dbReference type="SUPFAM" id="SSF56399">
    <property type="entry name" value="ADP-ribosylation"/>
    <property type="match status" value="1"/>
</dbReference>
<keyword evidence="4" id="KW-0808">Transferase</keyword>
<evidence type="ECO:0000256" key="4">
    <source>
        <dbReference type="ARBA" id="ARBA00022679"/>
    </source>
</evidence>
<reference evidence="8" key="2">
    <citation type="journal article" date="2022" name="Microbiol. Resour. Announc.">
        <title>Whole-Genome Sequence of Entomortierella parvispora E1425, a Mucoromycotan Fungus Associated with Burkholderiaceae-Related Endosymbiotic Bacteria.</title>
        <authorList>
            <person name="Herlambang A."/>
            <person name="Guo Y."/>
            <person name="Takashima Y."/>
            <person name="Narisawa K."/>
            <person name="Ohta H."/>
            <person name="Nishizawa T."/>
        </authorList>
    </citation>
    <scope>NUCLEOTIDE SEQUENCE</scope>
    <source>
        <strain evidence="8">E1425</strain>
    </source>
</reference>
<dbReference type="PANTHER" id="PTHR12684">
    <property type="entry name" value="PUTATIVE PHOSPHOTRANSFERASE"/>
    <property type="match status" value="1"/>
</dbReference>
<dbReference type="Proteomes" id="UP000827284">
    <property type="component" value="Unassembled WGS sequence"/>
</dbReference>
<dbReference type="GO" id="GO:0000215">
    <property type="term" value="F:tRNA 2'-phosphotransferase activity"/>
    <property type="evidence" value="ECO:0007669"/>
    <property type="project" value="UniProtKB-EC"/>
</dbReference>
<dbReference type="InterPro" id="IPR042081">
    <property type="entry name" value="RNA_2'-PTrans_C"/>
</dbReference>
<evidence type="ECO:0000256" key="1">
    <source>
        <dbReference type="ARBA" id="ARBA00003343"/>
    </source>
</evidence>
<organism evidence="8 9">
    <name type="scientific">Entomortierella parvispora</name>
    <dbReference type="NCBI Taxonomy" id="205924"/>
    <lineage>
        <taxon>Eukaryota</taxon>
        <taxon>Fungi</taxon>
        <taxon>Fungi incertae sedis</taxon>
        <taxon>Mucoromycota</taxon>
        <taxon>Mortierellomycotina</taxon>
        <taxon>Mortierellomycetes</taxon>
        <taxon>Mortierellales</taxon>
        <taxon>Mortierellaceae</taxon>
        <taxon>Entomortierella</taxon>
    </lineage>
</organism>
<feature type="compositionally biased region" description="Polar residues" evidence="7">
    <location>
        <begin position="1"/>
        <end position="11"/>
    </location>
</feature>
<evidence type="ECO:0000256" key="5">
    <source>
        <dbReference type="ARBA" id="ARBA00023027"/>
    </source>
</evidence>
<evidence type="ECO:0000256" key="3">
    <source>
        <dbReference type="ARBA" id="ARBA00012007"/>
    </source>
</evidence>
<feature type="region of interest" description="Disordered" evidence="7">
    <location>
        <begin position="1"/>
        <end position="47"/>
    </location>
</feature>
<accession>A0A9P3HKV8</accession>
<reference evidence="8" key="1">
    <citation type="submission" date="2021-11" db="EMBL/GenBank/DDBJ databases">
        <authorList>
            <person name="Herlambang A."/>
            <person name="Guo Y."/>
            <person name="Takashima Y."/>
            <person name="Nishizawa T."/>
        </authorList>
    </citation>
    <scope>NUCLEOTIDE SEQUENCE</scope>
    <source>
        <strain evidence="8">E1425</strain>
    </source>
</reference>
<evidence type="ECO:0000256" key="6">
    <source>
        <dbReference type="ARBA" id="ARBA00047949"/>
    </source>
</evidence>
<comment type="caution">
    <text evidence="8">The sequence shown here is derived from an EMBL/GenBank/DDBJ whole genome shotgun (WGS) entry which is preliminary data.</text>
</comment>
<dbReference type="EC" id="2.7.1.160" evidence="3"/>
<comment type="similarity">
    <text evidence="2">Belongs to the KptA/TPT1 family.</text>
</comment>
<dbReference type="PANTHER" id="PTHR12684:SF2">
    <property type="entry name" value="TRNA 2'-PHOSPHOTRANSFERASE 1"/>
    <property type="match status" value="1"/>
</dbReference>
<gene>
    <name evidence="8" type="ORF">EMPS_11023</name>
</gene>
<dbReference type="Gene3D" id="3.20.170.30">
    <property type="match status" value="1"/>
</dbReference>
<feature type="compositionally biased region" description="Gly residues" evidence="7">
    <location>
        <begin position="28"/>
        <end position="41"/>
    </location>
</feature>
<name>A0A9P3HKV8_9FUNG</name>
<feature type="compositionally biased region" description="Low complexity" evidence="7">
    <location>
        <begin position="12"/>
        <end position="27"/>
    </location>
</feature>